<dbReference type="GO" id="GO:0008813">
    <property type="term" value="F:chorismate lyase activity"/>
    <property type="evidence" value="ECO:0007669"/>
    <property type="project" value="UniProtKB-EC"/>
</dbReference>
<dbReference type="EMBL" id="JAIOUQ010000007">
    <property type="protein sequence ID" value="MBZ2165712.1"/>
    <property type="molecule type" value="Genomic_DNA"/>
</dbReference>
<dbReference type="Gene3D" id="3.40.1410.10">
    <property type="entry name" value="Chorismate lyase-like"/>
    <property type="match status" value="1"/>
</dbReference>
<comment type="caution">
    <text evidence="1">The sequence shown here is derived from an EMBL/GenBank/DDBJ whole genome shotgun (WGS) entry which is preliminary data.</text>
</comment>
<gene>
    <name evidence="1" type="ORF">K8N75_06625</name>
</gene>
<protein>
    <submittedName>
        <fullName evidence="1">Chorismate lyase</fullName>
        <ecNumber evidence="1">4.1.3.40</ecNumber>
    </submittedName>
</protein>
<dbReference type="EC" id="4.1.3.40" evidence="1"/>
<evidence type="ECO:0000313" key="2">
    <source>
        <dbReference type="Proteomes" id="UP000825933"/>
    </source>
</evidence>
<name>A0A8T5UP04_9EURY</name>
<dbReference type="Proteomes" id="UP000825933">
    <property type="component" value="Unassembled WGS sequence"/>
</dbReference>
<evidence type="ECO:0000313" key="1">
    <source>
        <dbReference type="EMBL" id="MBZ2165712.1"/>
    </source>
</evidence>
<sequence length="177" mass="20772">MEQNILDGILKIEKEVGKLSNAQKILLTTDGSVTTILDVIRGHVRIETLEQKFIEADSKMAQLLNIEVGDTVNYRVVVIETQEPLIYAISLIAVDRLENEFKEDLIRADMPIGRILRKHNIESRREIKSVYYEEQEPELKKIFKEDSTMLTRTYNIIHNNEILIWLKETFPYKHFRD</sequence>
<dbReference type="InterPro" id="IPR028978">
    <property type="entry name" value="Chorismate_lyase_/UTRA_dom_sf"/>
</dbReference>
<accession>A0A8T5UP04</accession>
<keyword evidence="2" id="KW-1185">Reference proteome</keyword>
<dbReference type="SUPFAM" id="SSF64288">
    <property type="entry name" value="Chorismate lyase-like"/>
    <property type="match status" value="1"/>
</dbReference>
<proteinExistence type="predicted"/>
<dbReference type="AlphaFoldDB" id="A0A8T5UP04"/>
<keyword evidence="1" id="KW-0456">Lyase</keyword>
<dbReference type="InterPro" id="IPR002800">
    <property type="entry name" value="Rv2949c-like"/>
</dbReference>
<dbReference type="RefSeq" id="WP_223791304.1">
    <property type="nucleotide sequence ID" value="NZ_JAIOUQ010000007.1"/>
</dbReference>
<dbReference type="Pfam" id="PF01947">
    <property type="entry name" value="Rv2949c-like"/>
    <property type="match status" value="1"/>
</dbReference>
<reference evidence="2" key="1">
    <citation type="journal article" date="2022" name="Microbiol. Resour. Announc.">
        <title>Draft Genome Sequence of a Methanogenic Archaeon from West Spitsbergen Permafrost.</title>
        <authorList>
            <person name="Trubitsyn V."/>
            <person name="Rivkina E."/>
            <person name="Shcherbakova V."/>
        </authorList>
    </citation>
    <scope>NUCLEOTIDE SEQUENCE [LARGE SCALE GENOMIC DNA]</scope>
    <source>
        <strain evidence="2">VT</strain>
    </source>
</reference>
<organism evidence="1 2">
    <name type="scientific">Methanobacterium spitsbergense</name>
    <dbReference type="NCBI Taxonomy" id="2874285"/>
    <lineage>
        <taxon>Archaea</taxon>
        <taxon>Methanobacteriati</taxon>
        <taxon>Methanobacteriota</taxon>
        <taxon>Methanomada group</taxon>
        <taxon>Methanobacteria</taxon>
        <taxon>Methanobacteriales</taxon>
        <taxon>Methanobacteriaceae</taxon>
        <taxon>Methanobacterium</taxon>
    </lineage>
</organism>